<evidence type="ECO:0000259" key="1">
    <source>
        <dbReference type="Pfam" id="PF01336"/>
    </source>
</evidence>
<dbReference type="Proteomes" id="UP000199611">
    <property type="component" value="Unassembled WGS sequence"/>
</dbReference>
<feature type="domain" description="OB" evidence="1">
    <location>
        <begin position="57"/>
        <end position="119"/>
    </location>
</feature>
<dbReference type="GO" id="GO:0006260">
    <property type="term" value="P:DNA replication"/>
    <property type="evidence" value="ECO:0007669"/>
    <property type="project" value="InterPro"/>
</dbReference>
<reference evidence="2 3" key="1">
    <citation type="submission" date="2016-10" db="EMBL/GenBank/DDBJ databases">
        <authorList>
            <person name="de Groot N.N."/>
        </authorList>
    </citation>
    <scope>NUCLEOTIDE SEQUENCE [LARGE SCALE GENOMIC DNA]</scope>
    <source>
        <strain evidence="2 3">DSM 9990</strain>
    </source>
</reference>
<name>A0A1I4VDD8_9BACT</name>
<keyword evidence="3" id="KW-1185">Reference proteome</keyword>
<accession>A0A1I4VDD8</accession>
<dbReference type="InterPro" id="IPR004805">
    <property type="entry name" value="DnaE2/DnaE/PolC"/>
</dbReference>
<proteinExistence type="predicted"/>
<dbReference type="Pfam" id="PF01336">
    <property type="entry name" value="tRNA_anti-codon"/>
    <property type="match status" value="1"/>
</dbReference>
<dbReference type="OrthoDB" id="5520968at2"/>
<organism evidence="2 3">
    <name type="scientific">Thermodesulforhabdus norvegica</name>
    <dbReference type="NCBI Taxonomy" id="39841"/>
    <lineage>
        <taxon>Bacteria</taxon>
        <taxon>Pseudomonadati</taxon>
        <taxon>Thermodesulfobacteriota</taxon>
        <taxon>Syntrophobacteria</taxon>
        <taxon>Syntrophobacterales</taxon>
        <taxon>Thermodesulforhabdaceae</taxon>
        <taxon>Thermodesulforhabdus</taxon>
    </lineage>
</organism>
<sequence length="149" mass="16698">MGSETMKERSLKVAIAERECLTVNVKVHPLEPFRHFLTSKNAINSKKLRNIPNGRHVKIPGRIILVHTPPTRSGKRIMFITAEDELGLIDLVLFPDAQKKYAKIILANSLCLFEGAVKRIGERTCCVVISKAVPLVMDKNMTCRSCDTL</sequence>
<dbReference type="STRING" id="39841.SAMN05660836_02226"/>
<dbReference type="PANTHER" id="PTHR32294">
    <property type="entry name" value="DNA POLYMERASE III SUBUNIT ALPHA"/>
    <property type="match status" value="1"/>
</dbReference>
<evidence type="ECO:0000313" key="2">
    <source>
        <dbReference type="EMBL" id="SFM99193.1"/>
    </source>
</evidence>
<dbReference type="EMBL" id="FOUU01000009">
    <property type="protein sequence ID" value="SFM99193.1"/>
    <property type="molecule type" value="Genomic_DNA"/>
</dbReference>
<dbReference type="CDD" id="cd04485">
    <property type="entry name" value="DnaE_OBF"/>
    <property type="match status" value="1"/>
</dbReference>
<gene>
    <name evidence="2" type="ORF">SAMN05660836_02226</name>
</gene>
<evidence type="ECO:0000313" key="3">
    <source>
        <dbReference type="Proteomes" id="UP000199611"/>
    </source>
</evidence>
<dbReference type="RefSeq" id="WP_093395840.1">
    <property type="nucleotide sequence ID" value="NZ_FOUU01000009.1"/>
</dbReference>
<protein>
    <submittedName>
        <fullName evidence="2">OB-fold nucleic acid binding domain-containing protein</fullName>
    </submittedName>
</protein>
<dbReference type="GO" id="GO:0003676">
    <property type="term" value="F:nucleic acid binding"/>
    <property type="evidence" value="ECO:0007669"/>
    <property type="project" value="InterPro"/>
</dbReference>
<dbReference type="InterPro" id="IPR004365">
    <property type="entry name" value="NA-bd_OB_tRNA"/>
</dbReference>
<dbReference type="PANTHER" id="PTHR32294:SF5">
    <property type="entry name" value="DNA POLYMERASE III POLC-TYPE"/>
    <property type="match status" value="1"/>
</dbReference>
<dbReference type="AlphaFoldDB" id="A0A1I4VDD8"/>
<dbReference type="GO" id="GO:0008408">
    <property type="term" value="F:3'-5' exonuclease activity"/>
    <property type="evidence" value="ECO:0007669"/>
    <property type="project" value="InterPro"/>
</dbReference>